<proteinExistence type="predicted"/>
<dbReference type="Pfam" id="PF24530">
    <property type="entry name" value="DUF7597"/>
    <property type="match status" value="1"/>
</dbReference>
<reference evidence="2" key="1">
    <citation type="submission" date="2014-09" db="EMBL/GenBank/DDBJ databases">
        <authorList>
            <person name="Magalhaes I.L.F."/>
            <person name="Oliveira U."/>
            <person name="Santos F.R."/>
            <person name="Vidigal T.H.D.A."/>
            <person name="Brescovit A.D."/>
            <person name="Santos A.J."/>
        </authorList>
    </citation>
    <scope>NUCLEOTIDE SEQUENCE</scope>
    <source>
        <tissue evidence="2">Shoot tissue taken approximately 20 cm above the soil surface</tissue>
    </source>
</reference>
<name>A0A0A9A3P5_ARUDO</name>
<accession>A0A0A9A3P5</accession>
<evidence type="ECO:0000313" key="2">
    <source>
        <dbReference type="EMBL" id="JAD46299.1"/>
    </source>
</evidence>
<dbReference type="InterPro" id="IPR056018">
    <property type="entry name" value="DUF7597"/>
</dbReference>
<dbReference type="PANTHER" id="PTHR33075">
    <property type="entry name" value="OS02G0499800 PROTEIN"/>
    <property type="match status" value="1"/>
</dbReference>
<protein>
    <recommendedName>
        <fullName evidence="1">DUF7597 domain-containing protein</fullName>
    </recommendedName>
</protein>
<dbReference type="PANTHER" id="PTHR33075:SF7">
    <property type="entry name" value="OS02G0303350 PROTEIN"/>
    <property type="match status" value="1"/>
</dbReference>
<sequence>MVTGCIAHANENLTISTISPLPDSEIPFVNIRDVLLDFVVDERRMQIKDIQPCPFGRGQAYIKLSRVHERDLLVHGSPHNSDGLTFEFMNHNREANCRAVNFNREC</sequence>
<organism evidence="2">
    <name type="scientific">Arundo donax</name>
    <name type="common">Giant reed</name>
    <name type="synonym">Donax arundinaceus</name>
    <dbReference type="NCBI Taxonomy" id="35708"/>
    <lineage>
        <taxon>Eukaryota</taxon>
        <taxon>Viridiplantae</taxon>
        <taxon>Streptophyta</taxon>
        <taxon>Embryophyta</taxon>
        <taxon>Tracheophyta</taxon>
        <taxon>Spermatophyta</taxon>
        <taxon>Magnoliopsida</taxon>
        <taxon>Liliopsida</taxon>
        <taxon>Poales</taxon>
        <taxon>Poaceae</taxon>
        <taxon>PACMAD clade</taxon>
        <taxon>Arundinoideae</taxon>
        <taxon>Arundineae</taxon>
        <taxon>Arundo</taxon>
    </lineage>
</organism>
<feature type="domain" description="DUF7597" evidence="1">
    <location>
        <begin position="4"/>
        <end position="100"/>
    </location>
</feature>
<dbReference type="EMBL" id="GBRH01251596">
    <property type="protein sequence ID" value="JAD46299.1"/>
    <property type="molecule type" value="Transcribed_RNA"/>
</dbReference>
<reference evidence="2" key="2">
    <citation type="journal article" date="2015" name="Data Brief">
        <title>Shoot transcriptome of the giant reed, Arundo donax.</title>
        <authorList>
            <person name="Barrero R.A."/>
            <person name="Guerrero F.D."/>
            <person name="Moolhuijzen P."/>
            <person name="Goolsby J.A."/>
            <person name="Tidwell J."/>
            <person name="Bellgard S.E."/>
            <person name="Bellgard M.I."/>
        </authorList>
    </citation>
    <scope>NUCLEOTIDE SEQUENCE</scope>
    <source>
        <tissue evidence="2">Shoot tissue taken approximately 20 cm above the soil surface</tissue>
    </source>
</reference>
<dbReference type="AlphaFoldDB" id="A0A0A9A3P5"/>
<evidence type="ECO:0000259" key="1">
    <source>
        <dbReference type="Pfam" id="PF24530"/>
    </source>
</evidence>